<evidence type="ECO:0000313" key="1">
    <source>
        <dbReference type="EMBL" id="JAH27003.1"/>
    </source>
</evidence>
<accession>A0A0E9RF82</accession>
<reference evidence="1" key="2">
    <citation type="journal article" date="2015" name="Fish Shellfish Immunol.">
        <title>Early steps in the European eel (Anguilla anguilla)-Vibrio vulnificus interaction in the gills: Role of the RtxA13 toxin.</title>
        <authorList>
            <person name="Callol A."/>
            <person name="Pajuelo D."/>
            <person name="Ebbesson L."/>
            <person name="Teles M."/>
            <person name="MacKenzie S."/>
            <person name="Amaro C."/>
        </authorList>
    </citation>
    <scope>NUCLEOTIDE SEQUENCE</scope>
</reference>
<dbReference type="AlphaFoldDB" id="A0A0E9RF82"/>
<protein>
    <submittedName>
        <fullName evidence="1">Uncharacterized protein</fullName>
    </submittedName>
</protein>
<dbReference type="EMBL" id="GBXM01081574">
    <property type="protein sequence ID" value="JAH27003.1"/>
    <property type="molecule type" value="Transcribed_RNA"/>
</dbReference>
<reference evidence="1" key="1">
    <citation type="submission" date="2014-11" db="EMBL/GenBank/DDBJ databases">
        <authorList>
            <person name="Amaro Gonzalez C."/>
        </authorList>
    </citation>
    <scope>NUCLEOTIDE SEQUENCE</scope>
</reference>
<name>A0A0E9RF82_ANGAN</name>
<organism evidence="1">
    <name type="scientific">Anguilla anguilla</name>
    <name type="common">European freshwater eel</name>
    <name type="synonym">Muraena anguilla</name>
    <dbReference type="NCBI Taxonomy" id="7936"/>
    <lineage>
        <taxon>Eukaryota</taxon>
        <taxon>Metazoa</taxon>
        <taxon>Chordata</taxon>
        <taxon>Craniata</taxon>
        <taxon>Vertebrata</taxon>
        <taxon>Euteleostomi</taxon>
        <taxon>Actinopterygii</taxon>
        <taxon>Neopterygii</taxon>
        <taxon>Teleostei</taxon>
        <taxon>Anguilliformes</taxon>
        <taxon>Anguillidae</taxon>
        <taxon>Anguilla</taxon>
    </lineage>
</organism>
<sequence length="53" mass="6168">MQGFSAYFRDKITTIRMSINQTRSDNKIFGCIVAHCIRTETLHLPPRSHPKHI</sequence>
<proteinExistence type="predicted"/>